<proteinExistence type="predicted"/>
<evidence type="ECO:0000313" key="1">
    <source>
        <dbReference type="EMBL" id="KAK3185068.1"/>
    </source>
</evidence>
<dbReference type="AlphaFoldDB" id="A0AAD9ZNL9"/>
<reference evidence="1" key="1">
    <citation type="journal article" date="2023" name="Plant J.">
        <title>Genome sequences and population genomics provide insights into the demographic history, inbreeding, and mutation load of two 'living fossil' tree species of Dipteronia.</title>
        <authorList>
            <person name="Feng Y."/>
            <person name="Comes H.P."/>
            <person name="Chen J."/>
            <person name="Zhu S."/>
            <person name="Lu R."/>
            <person name="Zhang X."/>
            <person name="Li P."/>
            <person name="Qiu J."/>
            <person name="Olsen K.M."/>
            <person name="Qiu Y."/>
        </authorList>
    </citation>
    <scope>NUCLEOTIDE SEQUENCE</scope>
    <source>
        <strain evidence="1">NBL</strain>
    </source>
</reference>
<evidence type="ECO:0000313" key="2">
    <source>
        <dbReference type="Proteomes" id="UP001281410"/>
    </source>
</evidence>
<protein>
    <submittedName>
        <fullName evidence="1">Uncharacterized protein</fullName>
    </submittedName>
</protein>
<comment type="caution">
    <text evidence="1">The sequence shown here is derived from an EMBL/GenBank/DDBJ whole genome shotgun (WGS) entry which is preliminary data.</text>
</comment>
<gene>
    <name evidence="1" type="ORF">Dsin_032354</name>
</gene>
<name>A0AAD9ZNL9_9ROSI</name>
<accession>A0AAD9ZNL9</accession>
<organism evidence="1 2">
    <name type="scientific">Dipteronia sinensis</name>
    <dbReference type="NCBI Taxonomy" id="43782"/>
    <lineage>
        <taxon>Eukaryota</taxon>
        <taxon>Viridiplantae</taxon>
        <taxon>Streptophyta</taxon>
        <taxon>Embryophyta</taxon>
        <taxon>Tracheophyta</taxon>
        <taxon>Spermatophyta</taxon>
        <taxon>Magnoliopsida</taxon>
        <taxon>eudicotyledons</taxon>
        <taxon>Gunneridae</taxon>
        <taxon>Pentapetalae</taxon>
        <taxon>rosids</taxon>
        <taxon>malvids</taxon>
        <taxon>Sapindales</taxon>
        <taxon>Sapindaceae</taxon>
        <taxon>Hippocastanoideae</taxon>
        <taxon>Acereae</taxon>
        <taxon>Dipteronia</taxon>
    </lineage>
</organism>
<keyword evidence="2" id="KW-1185">Reference proteome</keyword>
<dbReference type="EMBL" id="JANJYJ010000010">
    <property type="protein sequence ID" value="KAK3185068.1"/>
    <property type="molecule type" value="Genomic_DNA"/>
</dbReference>
<sequence length="114" mass="13383">MPKDMDEEDFELLDRKVLGAIRLDLTNQVAFNVKDQQTARDLMKTLSNLYEHPFARDLVKKLSNLKMTEAVFMLTQFSRKLEDDKSVNCQLIRERKVELPTGCEHDRDQRNQIA</sequence>
<dbReference type="Proteomes" id="UP001281410">
    <property type="component" value="Unassembled WGS sequence"/>
</dbReference>